<dbReference type="InterPro" id="IPR001882">
    <property type="entry name" value="Biotin_BS"/>
</dbReference>
<comment type="cofactor">
    <cofactor evidence="1">
        <name>(R)-lipoate</name>
        <dbReference type="ChEBI" id="CHEBI:83088"/>
    </cofactor>
</comment>
<evidence type="ECO:0000256" key="1">
    <source>
        <dbReference type="ARBA" id="ARBA00001938"/>
    </source>
</evidence>
<protein>
    <recommendedName>
        <fullName evidence="4 11">Biotin carboxyl carrier protein of acetyl-CoA carboxylase</fullName>
    </recommendedName>
</protein>
<dbReference type="InterPro" id="IPR050709">
    <property type="entry name" value="Biotin_Carboxyl_Carrier/Decarb"/>
</dbReference>
<dbReference type="GO" id="GO:0006633">
    <property type="term" value="P:fatty acid biosynthetic process"/>
    <property type="evidence" value="ECO:0007669"/>
    <property type="project" value="UniProtKB-UniPathway"/>
</dbReference>
<reference evidence="14 15" key="1">
    <citation type="submission" date="2019-02" db="EMBL/GenBank/DDBJ databases">
        <title>Deep-cultivation of Planctomycetes and their phenomic and genomic characterization uncovers novel biology.</title>
        <authorList>
            <person name="Wiegand S."/>
            <person name="Jogler M."/>
            <person name="Boedeker C."/>
            <person name="Pinto D."/>
            <person name="Vollmers J."/>
            <person name="Rivas-Marin E."/>
            <person name="Kohn T."/>
            <person name="Peeters S.H."/>
            <person name="Heuer A."/>
            <person name="Rast P."/>
            <person name="Oberbeckmann S."/>
            <person name="Bunk B."/>
            <person name="Jeske O."/>
            <person name="Meyerdierks A."/>
            <person name="Storesund J.E."/>
            <person name="Kallscheuer N."/>
            <person name="Luecker S."/>
            <person name="Lage O.M."/>
            <person name="Pohl T."/>
            <person name="Merkel B.J."/>
            <person name="Hornburger P."/>
            <person name="Mueller R.-W."/>
            <person name="Bruemmer F."/>
            <person name="Labrenz M."/>
            <person name="Spormann A.M."/>
            <person name="Op den Camp H."/>
            <person name="Overmann J."/>
            <person name="Amann R."/>
            <person name="Jetten M.S.M."/>
            <person name="Mascher T."/>
            <person name="Medema M.H."/>
            <person name="Devos D.P."/>
            <person name="Kaster A.-K."/>
            <person name="Ovreas L."/>
            <person name="Rohde M."/>
            <person name="Galperin M.Y."/>
            <person name="Jogler C."/>
        </authorList>
    </citation>
    <scope>NUCLEOTIDE SEQUENCE [LARGE SCALE GENOMIC DNA]</scope>
    <source>
        <strain evidence="14 15">ETA_A1</strain>
    </source>
</reference>
<evidence type="ECO:0000313" key="14">
    <source>
        <dbReference type="EMBL" id="QDU18761.1"/>
    </source>
</evidence>
<evidence type="ECO:0000256" key="12">
    <source>
        <dbReference type="SAM" id="MobiDB-lite"/>
    </source>
</evidence>
<dbReference type="KEGG" id="uli:ETAA1_06570"/>
<dbReference type="Gene3D" id="2.40.50.100">
    <property type="match status" value="1"/>
</dbReference>
<dbReference type="SUPFAM" id="SSF51230">
    <property type="entry name" value="Single hybrid motif"/>
    <property type="match status" value="1"/>
</dbReference>
<dbReference type="EMBL" id="CP036273">
    <property type="protein sequence ID" value="QDU18761.1"/>
    <property type="molecule type" value="Genomic_DNA"/>
</dbReference>
<keyword evidence="9 11" id="KW-0275">Fatty acid biosynthesis</keyword>
<dbReference type="InterPro" id="IPR001249">
    <property type="entry name" value="AcCoA_biotinCC"/>
</dbReference>
<dbReference type="RefSeq" id="WP_238389361.1">
    <property type="nucleotide sequence ID" value="NZ_CP036273.1"/>
</dbReference>
<evidence type="ECO:0000313" key="15">
    <source>
        <dbReference type="Proteomes" id="UP000319576"/>
    </source>
</evidence>
<evidence type="ECO:0000256" key="4">
    <source>
        <dbReference type="ARBA" id="ARBA00017562"/>
    </source>
</evidence>
<feature type="region of interest" description="Disordered" evidence="12">
    <location>
        <begin position="61"/>
        <end position="83"/>
    </location>
</feature>
<evidence type="ECO:0000256" key="7">
    <source>
        <dbReference type="ARBA" id="ARBA00022832"/>
    </source>
</evidence>
<dbReference type="PANTHER" id="PTHR45266:SF3">
    <property type="entry name" value="OXALOACETATE DECARBOXYLASE ALPHA CHAIN"/>
    <property type="match status" value="1"/>
</dbReference>
<dbReference type="PROSITE" id="PS00189">
    <property type="entry name" value="LIPOYL"/>
    <property type="match status" value="1"/>
</dbReference>
<organism evidence="14 15">
    <name type="scientific">Urbifossiella limnaea</name>
    <dbReference type="NCBI Taxonomy" id="2528023"/>
    <lineage>
        <taxon>Bacteria</taxon>
        <taxon>Pseudomonadati</taxon>
        <taxon>Planctomycetota</taxon>
        <taxon>Planctomycetia</taxon>
        <taxon>Gemmatales</taxon>
        <taxon>Gemmataceae</taxon>
        <taxon>Urbifossiella</taxon>
    </lineage>
</organism>
<keyword evidence="6" id="KW-0450">Lipoyl</keyword>
<dbReference type="AlphaFoldDB" id="A0A517XMN8"/>
<gene>
    <name evidence="14" type="primary">accB</name>
    <name evidence="14" type="ORF">ETAA1_06570</name>
</gene>
<dbReference type="CDD" id="cd06850">
    <property type="entry name" value="biotinyl_domain"/>
    <property type="match status" value="1"/>
</dbReference>
<dbReference type="PANTHER" id="PTHR45266">
    <property type="entry name" value="OXALOACETATE DECARBOXYLASE ALPHA CHAIN"/>
    <property type="match status" value="1"/>
</dbReference>
<dbReference type="PROSITE" id="PS50968">
    <property type="entry name" value="BIOTINYL_LIPOYL"/>
    <property type="match status" value="1"/>
</dbReference>
<dbReference type="Pfam" id="PF00364">
    <property type="entry name" value="Biotin_lipoyl"/>
    <property type="match status" value="1"/>
</dbReference>
<feature type="compositionally biased region" description="Low complexity" evidence="12">
    <location>
        <begin position="61"/>
        <end position="72"/>
    </location>
</feature>
<dbReference type="InterPro" id="IPR003016">
    <property type="entry name" value="2-oxoA_DH_lipoyl-BS"/>
</dbReference>
<evidence type="ECO:0000256" key="11">
    <source>
        <dbReference type="RuleBase" id="RU364072"/>
    </source>
</evidence>
<keyword evidence="15" id="KW-1185">Reference proteome</keyword>
<evidence type="ECO:0000256" key="3">
    <source>
        <dbReference type="ARBA" id="ARBA00005194"/>
    </source>
</evidence>
<dbReference type="PRINTS" id="PR01071">
    <property type="entry name" value="ACOABIOTINCC"/>
</dbReference>
<feature type="domain" description="Lipoyl-binding" evidence="13">
    <location>
        <begin position="86"/>
        <end position="162"/>
    </location>
</feature>
<dbReference type="GO" id="GO:0003989">
    <property type="term" value="F:acetyl-CoA carboxylase activity"/>
    <property type="evidence" value="ECO:0007669"/>
    <property type="project" value="InterPro"/>
</dbReference>
<keyword evidence="10 11" id="KW-0092">Biotin</keyword>
<dbReference type="Proteomes" id="UP000319576">
    <property type="component" value="Chromosome"/>
</dbReference>
<evidence type="ECO:0000256" key="2">
    <source>
        <dbReference type="ARBA" id="ARBA00003761"/>
    </source>
</evidence>
<keyword evidence="5 11" id="KW-0444">Lipid biosynthesis</keyword>
<proteinExistence type="predicted"/>
<comment type="pathway">
    <text evidence="3 11">Lipid metabolism; fatty acid biosynthesis.</text>
</comment>
<dbReference type="UniPathway" id="UPA00094"/>
<accession>A0A517XMN8</accession>
<comment type="function">
    <text evidence="2 11">This protein is a component of the acetyl coenzyme A carboxylase complex; first, biotin carboxylase catalyzes the carboxylation of the carrier protein and then the transcarboxylase transfers the carboxyl group to form malonyl-CoA.</text>
</comment>
<evidence type="ECO:0000256" key="9">
    <source>
        <dbReference type="ARBA" id="ARBA00023160"/>
    </source>
</evidence>
<dbReference type="InterPro" id="IPR011053">
    <property type="entry name" value="Single_hybrid_motif"/>
</dbReference>
<name>A0A517XMN8_9BACT</name>
<dbReference type="PROSITE" id="PS00188">
    <property type="entry name" value="BIOTIN"/>
    <property type="match status" value="1"/>
</dbReference>
<evidence type="ECO:0000259" key="13">
    <source>
        <dbReference type="PROSITE" id="PS50968"/>
    </source>
</evidence>
<dbReference type="GO" id="GO:0009317">
    <property type="term" value="C:acetyl-CoA carboxylase complex"/>
    <property type="evidence" value="ECO:0007669"/>
    <property type="project" value="InterPro"/>
</dbReference>
<keyword evidence="7 11" id="KW-0276">Fatty acid metabolism</keyword>
<sequence length="164" mass="17630">MADDKRDAPRPFDVKTVEYLLKLMSEHELSEIDLKEADQRIRLRKGGDAPVMVAAPVHAAHAPAPAPAAHAPASPPPHAAPAAKKGLEIKSELIGTFYTRPAPDKPEFVKVGSRVTPDTTVCIVMAMKVNNEIKAGVSGTVTEVVAKNEDFVDFNTVLFRVDPG</sequence>
<evidence type="ECO:0000256" key="10">
    <source>
        <dbReference type="ARBA" id="ARBA00023267"/>
    </source>
</evidence>
<keyword evidence="8 11" id="KW-0443">Lipid metabolism</keyword>
<evidence type="ECO:0000256" key="8">
    <source>
        <dbReference type="ARBA" id="ARBA00023098"/>
    </source>
</evidence>
<evidence type="ECO:0000256" key="5">
    <source>
        <dbReference type="ARBA" id="ARBA00022516"/>
    </source>
</evidence>
<dbReference type="InterPro" id="IPR000089">
    <property type="entry name" value="Biotin_lipoyl"/>
</dbReference>
<evidence type="ECO:0000256" key="6">
    <source>
        <dbReference type="ARBA" id="ARBA00022823"/>
    </source>
</evidence>